<organism evidence="2 3">
    <name type="scientific">Enemella dayhoffiae</name>
    <dbReference type="NCBI Taxonomy" id="2016507"/>
    <lineage>
        <taxon>Bacteria</taxon>
        <taxon>Bacillati</taxon>
        <taxon>Actinomycetota</taxon>
        <taxon>Actinomycetes</taxon>
        <taxon>Propionibacteriales</taxon>
        <taxon>Propionibacteriaceae</taxon>
        <taxon>Enemella</taxon>
    </lineage>
</organism>
<name>A0A255H5U5_9ACTN</name>
<dbReference type="AlphaFoldDB" id="A0A255H5U5"/>
<dbReference type="Proteomes" id="UP000216311">
    <property type="component" value="Unassembled WGS sequence"/>
</dbReference>
<protein>
    <submittedName>
        <fullName evidence="2">Uncharacterized protein</fullName>
    </submittedName>
</protein>
<feature type="region of interest" description="Disordered" evidence="1">
    <location>
        <begin position="52"/>
        <end position="71"/>
    </location>
</feature>
<evidence type="ECO:0000313" key="2">
    <source>
        <dbReference type="EMBL" id="OYO21894.1"/>
    </source>
</evidence>
<keyword evidence="3" id="KW-1185">Reference proteome</keyword>
<dbReference type="OrthoDB" id="3732169at2"/>
<reference evidence="2 3" key="1">
    <citation type="submission" date="2017-07" db="EMBL/GenBank/DDBJ databases">
        <title>Draft whole genome sequences of clinical Proprionibacteriaceae strains.</title>
        <authorList>
            <person name="Bernier A.-M."/>
            <person name="Bernard K."/>
            <person name="Domingo M.-C."/>
        </authorList>
    </citation>
    <scope>NUCLEOTIDE SEQUENCE [LARGE SCALE GENOMIC DNA]</scope>
    <source>
        <strain evidence="2 3">NML 130396</strain>
    </source>
</reference>
<gene>
    <name evidence="2" type="ORF">CGZ93_08095</name>
</gene>
<comment type="caution">
    <text evidence="2">The sequence shown here is derived from an EMBL/GenBank/DDBJ whole genome shotgun (WGS) entry which is preliminary data.</text>
</comment>
<accession>A0A255H5U5</accession>
<evidence type="ECO:0000256" key="1">
    <source>
        <dbReference type="SAM" id="MobiDB-lite"/>
    </source>
</evidence>
<dbReference type="EMBL" id="NMVQ01000012">
    <property type="protein sequence ID" value="OYO21894.1"/>
    <property type="molecule type" value="Genomic_DNA"/>
</dbReference>
<dbReference type="RefSeq" id="WP_094363638.1">
    <property type="nucleotide sequence ID" value="NZ_NMVQ01000012.1"/>
</dbReference>
<proteinExistence type="predicted"/>
<sequence>MASAEIEFLKGVSKLHSFYTENVRMLAEAYSIPPETAARVLDNFGYHNVAREMLRPPQGDPPEDENINRKY</sequence>
<evidence type="ECO:0000313" key="3">
    <source>
        <dbReference type="Proteomes" id="UP000216311"/>
    </source>
</evidence>